<evidence type="ECO:0000313" key="2">
    <source>
        <dbReference type="Proteomes" id="UP000828390"/>
    </source>
</evidence>
<gene>
    <name evidence="1" type="ORF">DPMN_105783</name>
</gene>
<dbReference type="EMBL" id="JAIWYP010000004">
    <property type="protein sequence ID" value="KAH3832493.1"/>
    <property type="molecule type" value="Genomic_DNA"/>
</dbReference>
<sequence length="63" mass="7262">MGNCIARFLQYCSIPYRSQILANPPCKFTELETVIIRQSPSTVIFEYEHSLDEDSLSSNRYAD</sequence>
<dbReference type="Proteomes" id="UP000828390">
    <property type="component" value="Unassembled WGS sequence"/>
</dbReference>
<protein>
    <submittedName>
        <fullName evidence="1">Uncharacterized protein</fullName>
    </submittedName>
</protein>
<keyword evidence="2" id="KW-1185">Reference proteome</keyword>
<comment type="caution">
    <text evidence="1">The sequence shown here is derived from an EMBL/GenBank/DDBJ whole genome shotgun (WGS) entry which is preliminary data.</text>
</comment>
<organism evidence="1 2">
    <name type="scientific">Dreissena polymorpha</name>
    <name type="common">Zebra mussel</name>
    <name type="synonym">Mytilus polymorpha</name>
    <dbReference type="NCBI Taxonomy" id="45954"/>
    <lineage>
        <taxon>Eukaryota</taxon>
        <taxon>Metazoa</taxon>
        <taxon>Spiralia</taxon>
        <taxon>Lophotrochozoa</taxon>
        <taxon>Mollusca</taxon>
        <taxon>Bivalvia</taxon>
        <taxon>Autobranchia</taxon>
        <taxon>Heteroconchia</taxon>
        <taxon>Euheterodonta</taxon>
        <taxon>Imparidentia</taxon>
        <taxon>Neoheterodontei</taxon>
        <taxon>Myida</taxon>
        <taxon>Dreissenoidea</taxon>
        <taxon>Dreissenidae</taxon>
        <taxon>Dreissena</taxon>
    </lineage>
</organism>
<reference evidence="1" key="2">
    <citation type="submission" date="2020-11" db="EMBL/GenBank/DDBJ databases">
        <authorList>
            <person name="McCartney M.A."/>
            <person name="Auch B."/>
            <person name="Kono T."/>
            <person name="Mallez S."/>
            <person name="Becker A."/>
            <person name="Gohl D.M."/>
            <person name="Silverstein K.A.T."/>
            <person name="Koren S."/>
            <person name="Bechman K.B."/>
            <person name="Herman A."/>
            <person name="Abrahante J.E."/>
            <person name="Garbe J."/>
        </authorList>
    </citation>
    <scope>NUCLEOTIDE SEQUENCE</scope>
    <source>
        <strain evidence="1">Duluth1</strain>
        <tissue evidence="1">Whole animal</tissue>
    </source>
</reference>
<dbReference type="AlphaFoldDB" id="A0A9D4K3T1"/>
<evidence type="ECO:0000313" key="1">
    <source>
        <dbReference type="EMBL" id="KAH3832493.1"/>
    </source>
</evidence>
<proteinExistence type="predicted"/>
<reference evidence="1" key="1">
    <citation type="journal article" date="2019" name="bioRxiv">
        <title>The Genome of the Zebra Mussel, Dreissena polymorpha: A Resource for Invasive Species Research.</title>
        <authorList>
            <person name="McCartney M.A."/>
            <person name="Auch B."/>
            <person name="Kono T."/>
            <person name="Mallez S."/>
            <person name="Zhang Y."/>
            <person name="Obille A."/>
            <person name="Becker A."/>
            <person name="Abrahante J.E."/>
            <person name="Garbe J."/>
            <person name="Badalamenti J.P."/>
            <person name="Herman A."/>
            <person name="Mangelson H."/>
            <person name="Liachko I."/>
            <person name="Sullivan S."/>
            <person name="Sone E.D."/>
            <person name="Koren S."/>
            <person name="Silverstein K.A.T."/>
            <person name="Beckman K.B."/>
            <person name="Gohl D.M."/>
        </authorList>
    </citation>
    <scope>NUCLEOTIDE SEQUENCE</scope>
    <source>
        <strain evidence="1">Duluth1</strain>
        <tissue evidence="1">Whole animal</tissue>
    </source>
</reference>
<name>A0A9D4K3T1_DREPO</name>
<accession>A0A9D4K3T1</accession>